<keyword evidence="3" id="KW-0029">Amino-acid transport</keyword>
<evidence type="ECO:0000256" key="1">
    <source>
        <dbReference type="ARBA" id="ARBA00010062"/>
    </source>
</evidence>
<reference evidence="6 7" key="1">
    <citation type="submission" date="2020-03" db="EMBL/GenBank/DDBJ databases">
        <title>Bradyrhizobium diversity isolated from nodules of Muelleranthus trifoliolatus.</title>
        <authorList>
            <person name="Klepa M."/>
            <person name="Helene L."/>
            <person name="Hungria M."/>
        </authorList>
    </citation>
    <scope>NUCLEOTIDE SEQUENCE [LARGE SCALE GENOMIC DNA]</scope>
    <source>
        <strain evidence="6 7">WSM 1744</strain>
    </source>
</reference>
<dbReference type="Pfam" id="PF13458">
    <property type="entry name" value="Peripla_BP_6"/>
    <property type="match status" value="1"/>
</dbReference>
<keyword evidence="3" id="KW-0813">Transport</keyword>
<evidence type="ECO:0000256" key="4">
    <source>
        <dbReference type="SAM" id="SignalP"/>
    </source>
</evidence>
<dbReference type="InterPro" id="IPR028081">
    <property type="entry name" value="Leu-bd"/>
</dbReference>
<gene>
    <name evidence="6" type="ORF">HCN50_06745</name>
</gene>
<organism evidence="6 7">
    <name type="scientific">Bradyrhizobium archetypum</name>
    <dbReference type="NCBI Taxonomy" id="2721160"/>
    <lineage>
        <taxon>Bacteria</taxon>
        <taxon>Pseudomonadati</taxon>
        <taxon>Pseudomonadota</taxon>
        <taxon>Alphaproteobacteria</taxon>
        <taxon>Hyphomicrobiales</taxon>
        <taxon>Nitrobacteraceae</taxon>
        <taxon>Bradyrhizobium</taxon>
    </lineage>
</organism>
<feature type="signal peptide" evidence="4">
    <location>
        <begin position="1"/>
        <end position="39"/>
    </location>
</feature>
<dbReference type="RefSeq" id="WP_171708841.1">
    <property type="nucleotide sequence ID" value="NZ_JAAVLW010000002.1"/>
</dbReference>
<evidence type="ECO:0000313" key="6">
    <source>
        <dbReference type="EMBL" id="NOJ45954.1"/>
    </source>
</evidence>
<dbReference type="EMBL" id="JAAVLW010000002">
    <property type="protein sequence ID" value="NOJ45954.1"/>
    <property type="molecule type" value="Genomic_DNA"/>
</dbReference>
<evidence type="ECO:0000256" key="2">
    <source>
        <dbReference type="ARBA" id="ARBA00022729"/>
    </source>
</evidence>
<feature type="chain" id="PRO_5031150334" evidence="4">
    <location>
        <begin position="40"/>
        <end position="409"/>
    </location>
</feature>
<comment type="caution">
    <text evidence="6">The sequence shown here is derived from an EMBL/GenBank/DDBJ whole genome shotgun (WGS) entry which is preliminary data.</text>
</comment>
<dbReference type="AlphaFoldDB" id="A0A7Y4H1J5"/>
<dbReference type="PANTHER" id="PTHR30483">
    <property type="entry name" value="LEUCINE-SPECIFIC-BINDING PROTEIN"/>
    <property type="match status" value="1"/>
</dbReference>
<dbReference type="GO" id="GO:0006865">
    <property type="term" value="P:amino acid transport"/>
    <property type="evidence" value="ECO:0007669"/>
    <property type="project" value="UniProtKB-KW"/>
</dbReference>
<sequence>MTTTSLHQWLSRRAPLARRLVPIALLSLAAAFATAPARAADEIVIGASIPLSGPLAGFGSFQKWGYSRAVDEVNKAGGIAIDGKKMPVRLVLRDDKTDPNATAANTESLLSRDKAVALLGSCTPALVNAGALVAERKKIPLVTACNPLEAFKSVRKWTYVWDLFFHEPELAAIPFKALRDLKLETNKKVAIFHDNGPDGQVVGGTLWPNMAKDAGYDVVQNASFPIDNTQFTSIVAEAKAKGADIVLIDAITPQAVSIRKQIASAGYTPKLLVIEKGAEPVQFAEALGKLADGVVVGGYWDPSFPYPGAKELATAFESETKLTSSQHIADSYAAAQILLDAIVAAGSLDPEKINTAISRTDKTYVVGPIKFDENHTAKLPLVMLQWQSGKTPIVWPADRANGKILFPVP</sequence>
<evidence type="ECO:0000313" key="7">
    <source>
        <dbReference type="Proteomes" id="UP000528734"/>
    </source>
</evidence>
<evidence type="ECO:0000259" key="5">
    <source>
        <dbReference type="Pfam" id="PF13458"/>
    </source>
</evidence>
<dbReference type="InterPro" id="IPR051010">
    <property type="entry name" value="BCAA_transport"/>
</dbReference>
<keyword evidence="7" id="KW-1185">Reference proteome</keyword>
<comment type="similarity">
    <text evidence="1">Belongs to the leucine-binding protein family.</text>
</comment>
<proteinExistence type="inferred from homology"/>
<dbReference type="Gene3D" id="3.40.50.2300">
    <property type="match status" value="2"/>
</dbReference>
<dbReference type="SUPFAM" id="SSF53822">
    <property type="entry name" value="Periplasmic binding protein-like I"/>
    <property type="match status" value="1"/>
</dbReference>
<evidence type="ECO:0000256" key="3">
    <source>
        <dbReference type="ARBA" id="ARBA00022970"/>
    </source>
</evidence>
<keyword evidence="2 4" id="KW-0732">Signal</keyword>
<protein>
    <submittedName>
        <fullName evidence="6">ABC transporter substrate-binding protein</fullName>
    </submittedName>
</protein>
<accession>A0A7Y4H1J5</accession>
<name>A0A7Y4H1J5_9BRAD</name>
<dbReference type="CDD" id="cd06338">
    <property type="entry name" value="PBP1_ABC_ligand_binding-like"/>
    <property type="match status" value="1"/>
</dbReference>
<dbReference type="InterPro" id="IPR028082">
    <property type="entry name" value="Peripla_BP_I"/>
</dbReference>
<feature type="domain" description="Leucine-binding protein" evidence="5">
    <location>
        <begin position="42"/>
        <end position="389"/>
    </location>
</feature>
<dbReference type="Proteomes" id="UP000528734">
    <property type="component" value="Unassembled WGS sequence"/>
</dbReference>